<gene>
    <name evidence="5" type="ORF">M427DRAFT_441203</name>
</gene>
<evidence type="ECO:0000259" key="4">
    <source>
        <dbReference type="PROSITE" id="PS50002"/>
    </source>
</evidence>
<evidence type="ECO:0000256" key="1">
    <source>
        <dbReference type="ARBA" id="ARBA00022443"/>
    </source>
</evidence>
<feature type="region of interest" description="Disordered" evidence="3">
    <location>
        <begin position="290"/>
        <end position="404"/>
    </location>
</feature>
<evidence type="ECO:0000256" key="3">
    <source>
        <dbReference type="SAM" id="MobiDB-lite"/>
    </source>
</evidence>
<feature type="compositionally biased region" description="Gly residues" evidence="3">
    <location>
        <begin position="290"/>
        <end position="305"/>
    </location>
</feature>
<feature type="compositionally biased region" description="Polar residues" evidence="3">
    <location>
        <begin position="198"/>
        <end position="216"/>
    </location>
</feature>
<evidence type="ECO:0000256" key="2">
    <source>
        <dbReference type="PROSITE-ProRule" id="PRU00192"/>
    </source>
</evidence>
<dbReference type="PROSITE" id="PS50002">
    <property type="entry name" value="SH3"/>
    <property type="match status" value="1"/>
</dbReference>
<proteinExistence type="predicted"/>
<dbReference type="InterPro" id="IPR036028">
    <property type="entry name" value="SH3-like_dom_sf"/>
</dbReference>
<feature type="compositionally biased region" description="Polar residues" evidence="3">
    <location>
        <begin position="379"/>
        <end position="392"/>
    </location>
</feature>
<keyword evidence="6" id="KW-1185">Reference proteome</keyword>
<dbReference type="AlphaFoldDB" id="A0A139A3E1"/>
<dbReference type="Proteomes" id="UP000070544">
    <property type="component" value="Unassembled WGS sequence"/>
</dbReference>
<feature type="region of interest" description="Disordered" evidence="3">
    <location>
        <begin position="144"/>
        <end position="216"/>
    </location>
</feature>
<dbReference type="InterPro" id="IPR001452">
    <property type="entry name" value="SH3_domain"/>
</dbReference>
<sequence>MVVVVVVRMRRGRELACHFLHTRATHHPQVVEGGRRKVNRMHWFFVQVAGPLNRLNDLSVPYKGTPFLVERDFMPTSEDEIKLRVGGVVNVREVFQDGWAIGDDLTAGLTGVFPLPCLRLSPSSPASPTAGSLWAPPAYDSGSRVASRSAKLGNVNEKNDRKDRKGSAATLVSEAPTPGGQKTAGGSFPVDVRGPSPGASTPTTLYSAHGSSPDAGTSSGVWPFGIAWGGGGHGTASTSSVGGALHVIQSPNSPTSPNSVDSRVSLLGERGMRVVEGMGLYGGAQGQGVGGGTPLYSGPGPGGAGSERSPGQRGQAPSSHQDFSVKPPPLRRDSAGAGFSPGLSAYTPGPQRQRGSSLVDGGGGPFGAFSWDAPERTQADSGSPKNDNSGGSVQPPARTSSRDR</sequence>
<reference evidence="5 6" key="1">
    <citation type="journal article" date="2015" name="Genome Biol. Evol.">
        <title>Phylogenomic analyses indicate that early fungi evolved digesting cell walls of algal ancestors of land plants.</title>
        <authorList>
            <person name="Chang Y."/>
            <person name="Wang S."/>
            <person name="Sekimoto S."/>
            <person name="Aerts A.L."/>
            <person name="Choi C."/>
            <person name="Clum A."/>
            <person name="LaButti K.M."/>
            <person name="Lindquist E.A."/>
            <person name="Yee Ngan C."/>
            <person name="Ohm R.A."/>
            <person name="Salamov A.A."/>
            <person name="Grigoriev I.V."/>
            <person name="Spatafora J.W."/>
            <person name="Berbee M.L."/>
        </authorList>
    </citation>
    <scope>NUCLEOTIDE SEQUENCE [LARGE SCALE GENOMIC DNA]</scope>
    <source>
        <strain evidence="5 6">JEL478</strain>
    </source>
</reference>
<organism evidence="5 6">
    <name type="scientific">Gonapodya prolifera (strain JEL478)</name>
    <name type="common">Monoblepharis prolifera</name>
    <dbReference type="NCBI Taxonomy" id="1344416"/>
    <lineage>
        <taxon>Eukaryota</taxon>
        <taxon>Fungi</taxon>
        <taxon>Fungi incertae sedis</taxon>
        <taxon>Chytridiomycota</taxon>
        <taxon>Chytridiomycota incertae sedis</taxon>
        <taxon>Monoblepharidomycetes</taxon>
        <taxon>Monoblepharidales</taxon>
        <taxon>Gonapodyaceae</taxon>
        <taxon>Gonapodya</taxon>
    </lineage>
</organism>
<feature type="domain" description="SH3" evidence="4">
    <location>
        <begin position="62"/>
        <end position="123"/>
    </location>
</feature>
<dbReference type="OrthoDB" id="5340910at2759"/>
<dbReference type="SUPFAM" id="SSF50044">
    <property type="entry name" value="SH3-domain"/>
    <property type="match status" value="1"/>
</dbReference>
<accession>A0A139A3E1</accession>
<keyword evidence="1 2" id="KW-0728">SH3 domain</keyword>
<evidence type="ECO:0000313" key="5">
    <source>
        <dbReference type="EMBL" id="KXS11291.1"/>
    </source>
</evidence>
<name>A0A139A3E1_GONPJ</name>
<protein>
    <recommendedName>
        <fullName evidence="4">SH3 domain-containing protein</fullName>
    </recommendedName>
</protein>
<dbReference type="Gene3D" id="2.30.30.40">
    <property type="entry name" value="SH3 Domains"/>
    <property type="match status" value="1"/>
</dbReference>
<feature type="compositionally biased region" description="Basic and acidic residues" evidence="3">
    <location>
        <begin position="157"/>
        <end position="166"/>
    </location>
</feature>
<dbReference type="EMBL" id="KQ965804">
    <property type="protein sequence ID" value="KXS11291.1"/>
    <property type="molecule type" value="Genomic_DNA"/>
</dbReference>
<evidence type="ECO:0000313" key="6">
    <source>
        <dbReference type="Proteomes" id="UP000070544"/>
    </source>
</evidence>